<reference evidence="2" key="1">
    <citation type="journal article" date="2019" name="Int. J. Syst. Evol. Microbiol.">
        <title>The Global Catalogue of Microorganisms (GCM) 10K type strain sequencing project: providing services to taxonomists for standard genome sequencing and annotation.</title>
        <authorList>
            <consortium name="The Broad Institute Genomics Platform"/>
            <consortium name="The Broad Institute Genome Sequencing Center for Infectious Disease"/>
            <person name="Wu L."/>
            <person name="Ma J."/>
        </authorList>
    </citation>
    <scope>NUCLEOTIDE SEQUENCE [LARGE SCALE GENOMIC DNA]</scope>
    <source>
        <strain evidence="2">KCTC 42217</strain>
    </source>
</reference>
<keyword evidence="2" id="KW-1185">Reference proteome</keyword>
<evidence type="ECO:0000313" key="2">
    <source>
        <dbReference type="Proteomes" id="UP001597387"/>
    </source>
</evidence>
<evidence type="ECO:0000313" key="1">
    <source>
        <dbReference type="EMBL" id="MFD2161424.1"/>
    </source>
</evidence>
<gene>
    <name evidence="1" type="ORF">ACFSJU_03415</name>
</gene>
<comment type="caution">
    <text evidence="1">The sequence shown here is derived from an EMBL/GenBank/DDBJ whole genome shotgun (WGS) entry which is preliminary data.</text>
</comment>
<dbReference type="RefSeq" id="WP_255899337.1">
    <property type="nucleotide sequence ID" value="NZ_JAFMZO010000001.1"/>
</dbReference>
<proteinExistence type="predicted"/>
<name>A0ABW4ZHR2_9SPHI</name>
<dbReference type="EMBL" id="JBHUHZ010000001">
    <property type="protein sequence ID" value="MFD2161424.1"/>
    <property type="molecule type" value="Genomic_DNA"/>
</dbReference>
<organism evidence="1 2">
    <name type="scientific">Paradesertivirga mongoliensis</name>
    <dbReference type="NCBI Taxonomy" id="2100740"/>
    <lineage>
        <taxon>Bacteria</taxon>
        <taxon>Pseudomonadati</taxon>
        <taxon>Bacteroidota</taxon>
        <taxon>Sphingobacteriia</taxon>
        <taxon>Sphingobacteriales</taxon>
        <taxon>Sphingobacteriaceae</taxon>
        <taxon>Paradesertivirga</taxon>
    </lineage>
</organism>
<accession>A0ABW4ZHR2</accession>
<sequence>MFKYRINDILLQLPMKDYRKALKVIPKAIDVSLNTFSNYRNIKLTDPQDIPHQKVVLLEKILGLKSGELENFTPEFKPLKELLKECKE</sequence>
<evidence type="ECO:0008006" key="3">
    <source>
        <dbReference type="Google" id="ProtNLM"/>
    </source>
</evidence>
<protein>
    <recommendedName>
        <fullName evidence="3">HTH cro/C1-type domain-containing protein</fullName>
    </recommendedName>
</protein>
<dbReference type="Proteomes" id="UP001597387">
    <property type="component" value="Unassembled WGS sequence"/>
</dbReference>